<evidence type="ECO:0000256" key="4">
    <source>
        <dbReference type="ARBA" id="ARBA00022737"/>
    </source>
</evidence>
<keyword evidence="3 12" id="KW-0732">Signal</keyword>
<evidence type="ECO:0000256" key="11">
    <source>
        <dbReference type="RuleBase" id="RU361169"/>
    </source>
</evidence>
<feature type="signal peptide" evidence="12">
    <location>
        <begin position="1"/>
        <end position="20"/>
    </location>
</feature>
<organism evidence="13 14">
    <name type="scientific">Agrilus planipennis</name>
    <name type="common">Emerald ash borer</name>
    <name type="synonym">Agrilus marcopoli</name>
    <dbReference type="NCBI Taxonomy" id="224129"/>
    <lineage>
        <taxon>Eukaryota</taxon>
        <taxon>Metazoa</taxon>
        <taxon>Ecdysozoa</taxon>
        <taxon>Arthropoda</taxon>
        <taxon>Hexapoda</taxon>
        <taxon>Insecta</taxon>
        <taxon>Pterygota</taxon>
        <taxon>Neoptera</taxon>
        <taxon>Endopterygota</taxon>
        <taxon>Coleoptera</taxon>
        <taxon>Polyphaga</taxon>
        <taxon>Elateriformia</taxon>
        <taxon>Buprestoidea</taxon>
        <taxon>Buprestidae</taxon>
        <taxon>Agrilinae</taxon>
        <taxon>Agrilus</taxon>
    </lineage>
</organism>
<keyword evidence="4" id="KW-0677">Repeat</keyword>
<dbReference type="GO" id="GO:0045490">
    <property type="term" value="P:pectin catabolic process"/>
    <property type="evidence" value="ECO:0007669"/>
    <property type="project" value="TreeGrafter"/>
</dbReference>
<accession>A0A7F5REY0</accession>
<reference evidence="14" key="1">
    <citation type="submission" date="2025-08" db="UniProtKB">
        <authorList>
            <consortium name="RefSeq"/>
        </authorList>
    </citation>
    <scope>IDENTIFICATION</scope>
    <source>
        <tissue evidence="14">Entire body</tissue>
    </source>
</reference>
<evidence type="ECO:0000313" key="14">
    <source>
        <dbReference type="RefSeq" id="XP_025834541.1"/>
    </source>
</evidence>
<dbReference type="GO" id="GO:0005576">
    <property type="term" value="C:extracellular region"/>
    <property type="evidence" value="ECO:0007669"/>
    <property type="project" value="TreeGrafter"/>
</dbReference>
<dbReference type="InterPro" id="IPR012334">
    <property type="entry name" value="Pectin_lyas_fold"/>
</dbReference>
<evidence type="ECO:0000313" key="13">
    <source>
        <dbReference type="Proteomes" id="UP000192223"/>
    </source>
</evidence>
<evidence type="ECO:0000256" key="7">
    <source>
        <dbReference type="ARBA" id="ARBA00023295"/>
    </source>
</evidence>
<dbReference type="GeneID" id="112905732"/>
<name>A0A7F5REY0_AGRPL</name>
<dbReference type="InterPro" id="IPR011050">
    <property type="entry name" value="Pectin_lyase_fold/virulence"/>
</dbReference>
<dbReference type="PANTHER" id="PTHR31884:SF1">
    <property type="entry name" value="POLYGALACTURONASE"/>
    <property type="match status" value="1"/>
</dbReference>
<dbReference type="Gene3D" id="2.160.20.10">
    <property type="entry name" value="Single-stranded right-handed beta-helix, Pectin lyase-like"/>
    <property type="match status" value="1"/>
</dbReference>
<dbReference type="PROSITE" id="PS00502">
    <property type="entry name" value="POLYGALACTURONASE"/>
    <property type="match status" value="1"/>
</dbReference>
<evidence type="ECO:0000256" key="5">
    <source>
        <dbReference type="ARBA" id="ARBA00022801"/>
    </source>
</evidence>
<gene>
    <name evidence="14" type="primary">LOC112905732</name>
</gene>
<keyword evidence="8" id="KW-0961">Cell wall biogenesis/degradation</keyword>
<dbReference type="Proteomes" id="UP000192223">
    <property type="component" value="Unplaced"/>
</dbReference>
<keyword evidence="6" id="KW-1015">Disulfide bond</keyword>
<dbReference type="OrthoDB" id="6709892at2759"/>
<dbReference type="InterPro" id="IPR000743">
    <property type="entry name" value="Glyco_hydro_28"/>
</dbReference>
<protein>
    <recommendedName>
        <fullName evidence="2">endo-polygalacturonase</fullName>
        <ecNumber evidence="2">3.2.1.15</ecNumber>
    </recommendedName>
</protein>
<evidence type="ECO:0000256" key="10">
    <source>
        <dbReference type="PROSITE-ProRule" id="PRU10052"/>
    </source>
</evidence>
<evidence type="ECO:0000256" key="3">
    <source>
        <dbReference type="ARBA" id="ARBA00022729"/>
    </source>
</evidence>
<dbReference type="InParanoid" id="A0A7F5REY0"/>
<keyword evidence="5 11" id="KW-0378">Hydrolase</keyword>
<dbReference type="EC" id="3.2.1.15" evidence="2"/>
<keyword evidence="7 11" id="KW-0326">Glycosidase</keyword>
<feature type="active site" evidence="10">
    <location>
        <position position="222"/>
    </location>
</feature>
<dbReference type="SMART" id="SM00710">
    <property type="entry name" value="PbH1"/>
    <property type="match status" value="6"/>
</dbReference>
<feature type="chain" id="PRO_5028834814" description="endo-polygalacturonase" evidence="12">
    <location>
        <begin position="21"/>
        <end position="364"/>
    </location>
</feature>
<dbReference type="GO" id="GO:0004650">
    <property type="term" value="F:polygalacturonase activity"/>
    <property type="evidence" value="ECO:0007669"/>
    <property type="project" value="UniProtKB-EC"/>
</dbReference>
<evidence type="ECO:0000256" key="2">
    <source>
        <dbReference type="ARBA" id="ARBA00012736"/>
    </source>
</evidence>
<dbReference type="RefSeq" id="XP_025834541.1">
    <property type="nucleotide sequence ID" value="XM_025978756.1"/>
</dbReference>
<dbReference type="AlphaFoldDB" id="A0A7F5REY0"/>
<dbReference type="GO" id="GO:0071555">
    <property type="term" value="P:cell wall organization"/>
    <property type="evidence" value="ECO:0007669"/>
    <property type="project" value="UniProtKB-KW"/>
</dbReference>
<dbReference type="PANTHER" id="PTHR31884">
    <property type="entry name" value="POLYGALACTURONASE"/>
    <property type="match status" value="1"/>
</dbReference>
<dbReference type="InterPro" id="IPR006626">
    <property type="entry name" value="PbH1"/>
</dbReference>
<comment type="catalytic activity">
    <reaction evidence="9">
        <text>(1,4-alpha-D-galacturonosyl)n+m + H2O = (1,4-alpha-D-galacturonosyl)n + (1,4-alpha-D-galacturonosyl)m.</text>
        <dbReference type="EC" id="3.2.1.15"/>
    </reaction>
</comment>
<dbReference type="KEGG" id="apln:112905732"/>
<dbReference type="Pfam" id="PF00295">
    <property type="entry name" value="Glyco_hydro_28"/>
    <property type="match status" value="1"/>
</dbReference>
<keyword evidence="13" id="KW-1185">Reference proteome</keyword>
<dbReference type="SUPFAM" id="SSF51126">
    <property type="entry name" value="Pectin lyase-like"/>
    <property type="match status" value="1"/>
</dbReference>
<comment type="similarity">
    <text evidence="1 11">Belongs to the glycosyl hydrolase 28 family.</text>
</comment>
<sequence length="364" mass="39626">MKLYLKVLIGLAVAVVTVFTQNNNCILTGNSMGNLSSIQQQCTEIIIENFTLPANETLSFRKLRNGTTISFRGLISFEYVESPENLIVVSGTNITVIGEPGHLFNCRGERWWDGFGVNSGKLKPLFFRANSLSYSNIRGLRVKNTPARVFAIQSCQHVVFSDIIVDNSDGDVKGGHNTDGFDLNENNNITIEYSQIFNQDDCMAINSGSNCYFYHNHCSGGHGISIGSIGNRRSNVVQNIHVKNCTVVNSENGVRIKTIVNATGQVLDITYEDITLANITNYGVLVRGDYLNTGPTGHPSNGVVIRNLTLTNVHGWVQENAVNVFVLLGDGVASNWKWTNVNVTGGHHANVSCSGVPPNSGVVC</sequence>
<dbReference type="FunFam" id="2.160.20.10:FF:000002">
    <property type="entry name" value="Endopolygalacturonase D"/>
    <property type="match status" value="1"/>
</dbReference>
<evidence type="ECO:0000256" key="9">
    <source>
        <dbReference type="ARBA" id="ARBA00034074"/>
    </source>
</evidence>
<dbReference type="InterPro" id="IPR050434">
    <property type="entry name" value="Glycosyl_hydrlase_28"/>
</dbReference>
<evidence type="ECO:0000256" key="1">
    <source>
        <dbReference type="ARBA" id="ARBA00008834"/>
    </source>
</evidence>
<evidence type="ECO:0000256" key="6">
    <source>
        <dbReference type="ARBA" id="ARBA00023157"/>
    </source>
</evidence>
<evidence type="ECO:0000256" key="8">
    <source>
        <dbReference type="ARBA" id="ARBA00023316"/>
    </source>
</evidence>
<evidence type="ECO:0000256" key="12">
    <source>
        <dbReference type="SAM" id="SignalP"/>
    </source>
</evidence>
<proteinExistence type="inferred from homology"/>